<accession>A0A1H2W9Q2</accession>
<evidence type="ECO:0000256" key="1">
    <source>
        <dbReference type="SAM" id="SignalP"/>
    </source>
</evidence>
<evidence type="ECO:0000313" key="2">
    <source>
        <dbReference type="EMBL" id="SDW77014.1"/>
    </source>
</evidence>
<proteinExistence type="predicted"/>
<reference evidence="2 3" key="1">
    <citation type="submission" date="2016-10" db="EMBL/GenBank/DDBJ databases">
        <authorList>
            <person name="de Groot N.N."/>
        </authorList>
    </citation>
    <scope>NUCLEOTIDE SEQUENCE [LARGE SCALE GENOMIC DNA]</scope>
    <source>
        <strain evidence="2 3">CPCC 202699</strain>
    </source>
</reference>
<feature type="signal peptide" evidence="1">
    <location>
        <begin position="1"/>
        <end position="28"/>
    </location>
</feature>
<organism evidence="2 3">
    <name type="scientific">Amycolatopsis xylanica</name>
    <dbReference type="NCBI Taxonomy" id="589385"/>
    <lineage>
        <taxon>Bacteria</taxon>
        <taxon>Bacillati</taxon>
        <taxon>Actinomycetota</taxon>
        <taxon>Actinomycetes</taxon>
        <taxon>Pseudonocardiales</taxon>
        <taxon>Pseudonocardiaceae</taxon>
        <taxon>Amycolatopsis</taxon>
    </lineage>
</organism>
<dbReference type="PROSITE" id="PS51257">
    <property type="entry name" value="PROKAR_LIPOPROTEIN"/>
    <property type="match status" value="1"/>
</dbReference>
<keyword evidence="1" id="KW-0732">Signal</keyword>
<evidence type="ECO:0000313" key="3">
    <source>
        <dbReference type="Proteomes" id="UP000199515"/>
    </source>
</evidence>
<protein>
    <submittedName>
        <fullName evidence="2">Uncharacterized protein</fullName>
    </submittedName>
</protein>
<dbReference type="EMBL" id="FNON01000001">
    <property type="protein sequence ID" value="SDW77014.1"/>
    <property type="molecule type" value="Genomic_DNA"/>
</dbReference>
<dbReference type="Proteomes" id="UP000199515">
    <property type="component" value="Unassembled WGS sequence"/>
</dbReference>
<dbReference type="RefSeq" id="WP_091287706.1">
    <property type="nucleotide sequence ID" value="NZ_FNON01000001.1"/>
</dbReference>
<name>A0A1H2W9Q2_9PSEU</name>
<feature type="chain" id="PRO_5011479007" evidence="1">
    <location>
        <begin position="29"/>
        <end position="91"/>
    </location>
</feature>
<gene>
    <name evidence="2" type="ORF">SAMN05421504_1011460</name>
</gene>
<keyword evidence="3" id="KW-1185">Reference proteome</keyword>
<dbReference type="STRING" id="589385.SAMN05421504_1011460"/>
<dbReference type="AlphaFoldDB" id="A0A1H2W9Q2"/>
<sequence length="91" mass="9187">MHRKRVPGLLAVAVLLAGCASAPPPARAESVVYDLGDAVFSGRGKPSRVTTGWLDRFGVAEATVPVKSSAGNAAVTVSTAARWGVVSVLAG</sequence>